<evidence type="ECO:0000313" key="3">
    <source>
        <dbReference type="Proteomes" id="UP001152795"/>
    </source>
</evidence>
<dbReference type="PANTHER" id="PTHR37984">
    <property type="entry name" value="PROTEIN CBG26694"/>
    <property type="match status" value="1"/>
</dbReference>
<sequence>MIYGEDGVKPDPSKVEALVHLTAPTSKEELISFLCMMQSNSAFIPNFAQRSAKLRDLTKGRARFVWSNEHQICFQRLIGAFRKDVLLRYFDMSKPTYVFVDAHKTALGAMLAQGNSVREAKPVAFAPRTTSQAEAKYPQFDLEAMSLDFGLIKKVSQLPRMSTTDDLCGNGSQTSLFYL</sequence>
<organism evidence="2 3">
    <name type="scientific">Paramuricea clavata</name>
    <name type="common">Red gorgonian</name>
    <name type="synonym">Violescent sea-whip</name>
    <dbReference type="NCBI Taxonomy" id="317549"/>
    <lineage>
        <taxon>Eukaryota</taxon>
        <taxon>Metazoa</taxon>
        <taxon>Cnidaria</taxon>
        <taxon>Anthozoa</taxon>
        <taxon>Octocorallia</taxon>
        <taxon>Malacalcyonacea</taxon>
        <taxon>Plexauridae</taxon>
        <taxon>Paramuricea</taxon>
    </lineage>
</organism>
<evidence type="ECO:0000259" key="1">
    <source>
        <dbReference type="Pfam" id="PF17919"/>
    </source>
</evidence>
<evidence type="ECO:0000313" key="2">
    <source>
        <dbReference type="EMBL" id="CAB4014624.1"/>
    </source>
</evidence>
<name>A0A7D9ENK8_PARCT</name>
<dbReference type="OrthoDB" id="1430630at2759"/>
<dbReference type="AlphaFoldDB" id="A0A7D9ENK8"/>
<accession>A0A7D9ENK8</accession>
<protein>
    <recommendedName>
        <fullName evidence="1">Reverse transcriptase/retrotransposon-derived protein RNase H-like domain-containing protein</fullName>
    </recommendedName>
</protein>
<dbReference type="Proteomes" id="UP001152795">
    <property type="component" value="Unassembled WGS sequence"/>
</dbReference>
<proteinExistence type="predicted"/>
<dbReference type="Gene3D" id="3.30.70.270">
    <property type="match status" value="1"/>
</dbReference>
<gene>
    <name evidence="2" type="ORF">PACLA_8A078659</name>
</gene>
<keyword evidence="3" id="KW-1185">Reference proteome</keyword>
<dbReference type="InterPro" id="IPR050951">
    <property type="entry name" value="Retrovirus_Pol_polyprotein"/>
</dbReference>
<reference evidence="2" key="1">
    <citation type="submission" date="2020-04" db="EMBL/GenBank/DDBJ databases">
        <authorList>
            <person name="Alioto T."/>
            <person name="Alioto T."/>
            <person name="Gomez Garrido J."/>
        </authorList>
    </citation>
    <scope>NUCLEOTIDE SEQUENCE</scope>
    <source>
        <strain evidence="2">A484AB</strain>
    </source>
</reference>
<dbReference type="InterPro" id="IPR043502">
    <property type="entry name" value="DNA/RNA_pol_sf"/>
</dbReference>
<dbReference type="SUPFAM" id="SSF56672">
    <property type="entry name" value="DNA/RNA polymerases"/>
    <property type="match status" value="1"/>
</dbReference>
<dbReference type="PANTHER" id="PTHR37984:SF7">
    <property type="entry name" value="INTEGRASE CATALYTIC DOMAIN-CONTAINING PROTEIN"/>
    <property type="match status" value="1"/>
</dbReference>
<dbReference type="EMBL" id="CACRXK020008380">
    <property type="protein sequence ID" value="CAB4014624.1"/>
    <property type="molecule type" value="Genomic_DNA"/>
</dbReference>
<comment type="caution">
    <text evidence="2">The sequence shown here is derived from an EMBL/GenBank/DDBJ whole genome shotgun (WGS) entry which is preliminary data.</text>
</comment>
<dbReference type="InterPro" id="IPR043128">
    <property type="entry name" value="Rev_trsase/Diguanyl_cyclase"/>
</dbReference>
<feature type="domain" description="Reverse transcriptase/retrotransposon-derived protein RNase H-like" evidence="1">
    <location>
        <begin position="66"/>
        <end position="149"/>
    </location>
</feature>
<dbReference type="InterPro" id="IPR041577">
    <property type="entry name" value="RT_RNaseH_2"/>
</dbReference>
<dbReference type="Pfam" id="PF17919">
    <property type="entry name" value="RT_RNaseH_2"/>
    <property type="match status" value="1"/>
</dbReference>